<keyword evidence="1" id="KW-1133">Transmembrane helix</keyword>
<keyword evidence="1" id="KW-0472">Membrane</keyword>
<dbReference type="Proteomes" id="UP001330812">
    <property type="component" value="Chromosome"/>
</dbReference>
<evidence type="ECO:0000313" key="3">
    <source>
        <dbReference type="Proteomes" id="UP001330812"/>
    </source>
</evidence>
<dbReference type="RefSeq" id="WP_326569689.1">
    <property type="nucleotide sequence ID" value="NZ_CP142149.1"/>
</dbReference>
<reference evidence="2 3" key="1">
    <citation type="journal article" date="2015" name="Int. J. Syst. Evol. Microbiol.">
        <title>Amycolatopsis rhabdoformis sp. nov., an actinomycete isolated from a tropical forest soil.</title>
        <authorList>
            <person name="Souza W.R."/>
            <person name="Silva R.E."/>
            <person name="Goodfellow M."/>
            <person name="Busarakam K."/>
            <person name="Figueiro F.S."/>
            <person name="Ferreira D."/>
            <person name="Rodrigues-Filho E."/>
            <person name="Moraes L.A.B."/>
            <person name="Zucchi T.D."/>
        </authorList>
    </citation>
    <scope>NUCLEOTIDE SEQUENCE [LARGE SCALE GENOMIC DNA]</scope>
    <source>
        <strain evidence="2 3">NCIMB 14900</strain>
    </source>
</reference>
<evidence type="ECO:0000313" key="2">
    <source>
        <dbReference type="EMBL" id="WSE30745.1"/>
    </source>
</evidence>
<dbReference type="EMBL" id="CP142149">
    <property type="protein sequence ID" value="WSE30745.1"/>
    <property type="molecule type" value="Genomic_DNA"/>
</dbReference>
<sequence>METYLTFMLIRFGLIAGGLVVLGLIAFGVALALKRRGHGDRVRDGVAKAARFAGRALDDRRSTGARRGGGLGSTLAREALRRVDRR</sequence>
<proteinExistence type="predicted"/>
<gene>
    <name evidence="2" type="ORF">VSH64_01125</name>
</gene>
<protein>
    <submittedName>
        <fullName evidence="2">Uncharacterized protein</fullName>
    </submittedName>
</protein>
<organism evidence="2 3">
    <name type="scientific">Amycolatopsis rhabdoformis</name>
    <dbReference type="NCBI Taxonomy" id="1448059"/>
    <lineage>
        <taxon>Bacteria</taxon>
        <taxon>Bacillati</taxon>
        <taxon>Actinomycetota</taxon>
        <taxon>Actinomycetes</taxon>
        <taxon>Pseudonocardiales</taxon>
        <taxon>Pseudonocardiaceae</taxon>
        <taxon>Amycolatopsis</taxon>
    </lineage>
</organism>
<accession>A0ABZ1IBC6</accession>
<keyword evidence="3" id="KW-1185">Reference proteome</keyword>
<keyword evidence="1" id="KW-0812">Transmembrane</keyword>
<name>A0ABZ1IBC6_9PSEU</name>
<feature type="transmembrane region" description="Helical" evidence="1">
    <location>
        <begin position="12"/>
        <end position="33"/>
    </location>
</feature>
<evidence type="ECO:0000256" key="1">
    <source>
        <dbReference type="SAM" id="Phobius"/>
    </source>
</evidence>